<dbReference type="Proteomes" id="UP001154322">
    <property type="component" value="Unassembled WGS sequence"/>
</dbReference>
<reference evidence="1" key="1">
    <citation type="submission" date="2022-06" db="EMBL/GenBank/DDBJ databases">
        <authorList>
            <person name="Dietemann V."/>
            <person name="Ory F."/>
            <person name="Dainat B."/>
            <person name="Oberhansli S."/>
        </authorList>
    </citation>
    <scope>NUCLEOTIDE SEQUENCE</scope>
    <source>
        <strain evidence="1">Ena-SAMPLE-TAB-26-04-2022-14:26:32:270-5432</strain>
    </source>
</reference>
<proteinExistence type="predicted"/>
<dbReference type="EMBL" id="CALYLO010000007">
    <property type="protein sequence ID" value="CAH8247706.1"/>
    <property type="molecule type" value="Genomic_DNA"/>
</dbReference>
<accession>A0ABM9G7V6</accession>
<dbReference type="RefSeq" id="WP_213429261.1">
    <property type="nucleotide sequence ID" value="NZ_AP031286.1"/>
</dbReference>
<evidence type="ECO:0000313" key="1">
    <source>
        <dbReference type="EMBL" id="CAH8247706.1"/>
    </source>
</evidence>
<evidence type="ECO:0000313" key="2">
    <source>
        <dbReference type="Proteomes" id="UP001154322"/>
    </source>
</evidence>
<comment type="caution">
    <text evidence="1">The sequence shown here is derived from an EMBL/GenBank/DDBJ whole genome shotgun (WGS) entry which is preliminary data.</text>
</comment>
<name>A0ABM9G7V6_9BACL</name>
<keyword evidence="2" id="KW-1185">Reference proteome</keyword>
<organism evidence="1 2">
    <name type="scientific">Paenibacillus melissococcoides</name>
    <dbReference type="NCBI Taxonomy" id="2912268"/>
    <lineage>
        <taxon>Bacteria</taxon>
        <taxon>Bacillati</taxon>
        <taxon>Bacillota</taxon>
        <taxon>Bacilli</taxon>
        <taxon>Bacillales</taxon>
        <taxon>Paenibacillaceae</taxon>
        <taxon>Paenibacillus</taxon>
    </lineage>
</organism>
<gene>
    <name evidence="1" type="ORF">WJ0W_004962</name>
</gene>
<protein>
    <submittedName>
        <fullName evidence="1">Uncharacterized protein</fullName>
    </submittedName>
</protein>
<sequence length="143" mass="16217">MSYSVRTETYSGIDCARLEESLYYGENETGIRVLKEKGDQFYIELGSLADETEANHLAAIMNDKYGRSSRRISDLKYLLKNDKCGSDSQWCLCWDRFFPPGASQIGKQFLLVDGPTVFVGIPLVTIPFSSENIYETQEHHGIM</sequence>